<protein>
    <submittedName>
        <fullName evidence="2">MSHA biogenesis protein MshP</fullName>
    </submittedName>
</protein>
<keyword evidence="3" id="KW-1185">Reference proteome</keyword>
<dbReference type="EMBL" id="QZCH01000003">
    <property type="protein sequence ID" value="RJG49983.1"/>
    <property type="molecule type" value="Genomic_DNA"/>
</dbReference>
<evidence type="ECO:0000313" key="3">
    <source>
        <dbReference type="Proteomes" id="UP000283255"/>
    </source>
</evidence>
<accession>A0A418YHY9</accession>
<keyword evidence="1" id="KW-0812">Transmembrane</keyword>
<dbReference type="AlphaFoldDB" id="A0A418YHY9"/>
<dbReference type="Proteomes" id="UP000283255">
    <property type="component" value="Unassembled WGS sequence"/>
</dbReference>
<organism evidence="2 3">
    <name type="scientific">Motilimonas pumila</name>
    <dbReference type="NCBI Taxonomy" id="2303987"/>
    <lineage>
        <taxon>Bacteria</taxon>
        <taxon>Pseudomonadati</taxon>
        <taxon>Pseudomonadota</taxon>
        <taxon>Gammaproteobacteria</taxon>
        <taxon>Alteromonadales</taxon>
        <taxon>Alteromonadales genera incertae sedis</taxon>
        <taxon>Motilimonas</taxon>
    </lineage>
</organism>
<evidence type="ECO:0000313" key="2">
    <source>
        <dbReference type="EMBL" id="RJG49983.1"/>
    </source>
</evidence>
<reference evidence="2 3" key="2">
    <citation type="submission" date="2019-01" db="EMBL/GenBank/DDBJ databases">
        <title>Motilimonas pumilus sp. nov., isolated from the gut of sea cucumber (Apostichopus japonicus).</title>
        <authorList>
            <person name="Wang F.-Q."/>
            <person name="Ren L.-H."/>
            <person name="Lin Y.-W."/>
            <person name="Sun G.-H."/>
            <person name="Du Z.-J."/>
            <person name="Zhao J.-X."/>
            <person name="Liu X.-J."/>
            <person name="Liu L.-J."/>
        </authorList>
    </citation>
    <scope>NUCLEOTIDE SEQUENCE [LARGE SCALE GENOMIC DNA]</scope>
    <source>
        <strain evidence="2 3">PLHSC7-2</strain>
    </source>
</reference>
<keyword evidence="1" id="KW-1133">Transmembrane helix</keyword>
<keyword evidence="1" id="KW-0472">Membrane</keyword>
<proteinExistence type="predicted"/>
<sequence length="145" mass="15675">MYPKRPNSHLLSLSLQGGSAIVIAVFIIVVMSLLAAALTRMLQDSQDSIAYEVYGTRAYLAANAGIEHGFVKLFPLGGGSEVCNSVTVLDLSAQTAFHGCTVNYSCNEITETAINLKQYRLESTAQCDAGKFVTRRKIQAQAKEL</sequence>
<comment type="caution">
    <text evidence="2">The sequence shown here is derived from an EMBL/GenBank/DDBJ whole genome shotgun (WGS) entry which is preliminary data.</text>
</comment>
<name>A0A418YHY9_9GAMM</name>
<reference evidence="2 3" key="1">
    <citation type="submission" date="2018-09" db="EMBL/GenBank/DDBJ databases">
        <authorList>
            <person name="Wang F."/>
        </authorList>
    </citation>
    <scope>NUCLEOTIDE SEQUENCE [LARGE SCALE GENOMIC DNA]</scope>
    <source>
        <strain evidence="2 3">PLHSC7-2</strain>
    </source>
</reference>
<gene>
    <name evidence="2" type="ORF">D1Z90_04885</name>
</gene>
<evidence type="ECO:0000256" key="1">
    <source>
        <dbReference type="SAM" id="Phobius"/>
    </source>
</evidence>
<feature type="transmembrane region" description="Helical" evidence="1">
    <location>
        <begin position="20"/>
        <end position="38"/>
    </location>
</feature>